<proteinExistence type="predicted"/>
<dbReference type="Proteomes" id="UP000094526">
    <property type="component" value="Unassembled WGS sequence"/>
</dbReference>
<sequence>MCVVVLLMSRRVWTPAPEDTKDVAKIRYCNQGPGPEVAALVRNLDFEAHRGRLSLTLRPSRIRRNHSSSMQTWPRHVVQQAVKFRNLATRL</sequence>
<comment type="caution">
    <text evidence="1">The sequence shown here is derived from an EMBL/GenBank/DDBJ whole genome shotgun (WGS) entry which is preliminary data.</text>
</comment>
<organism evidence="1 2">
    <name type="scientific">Cladophialophora carrionii</name>
    <dbReference type="NCBI Taxonomy" id="86049"/>
    <lineage>
        <taxon>Eukaryota</taxon>
        <taxon>Fungi</taxon>
        <taxon>Dikarya</taxon>
        <taxon>Ascomycota</taxon>
        <taxon>Pezizomycotina</taxon>
        <taxon>Eurotiomycetes</taxon>
        <taxon>Chaetothyriomycetidae</taxon>
        <taxon>Chaetothyriales</taxon>
        <taxon>Herpotrichiellaceae</taxon>
        <taxon>Cladophialophora</taxon>
    </lineage>
</organism>
<evidence type="ECO:0000313" key="1">
    <source>
        <dbReference type="EMBL" id="OCT53081.1"/>
    </source>
</evidence>
<keyword evidence="2" id="KW-1185">Reference proteome</keyword>
<gene>
    <name evidence="1" type="ORF">CLCR_11079</name>
</gene>
<dbReference type="VEuPathDB" id="FungiDB:CLCR_11079"/>
<dbReference type="AlphaFoldDB" id="A0A1C1CXA4"/>
<reference evidence="2" key="1">
    <citation type="submission" date="2015-07" db="EMBL/GenBank/DDBJ databases">
        <authorList>
            <person name="Teixeira M.M."/>
            <person name="Souza R.C."/>
            <person name="Almeida L.G."/>
            <person name="Vicente V.A."/>
            <person name="de Hoog S."/>
            <person name="Bocca A.L."/>
            <person name="de Almeida S.R."/>
            <person name="Vasconcelos A.T."/>
            <person name="Felipe M.S."/>
        </authorList>
    </citation>
    <scope>NUCLEOTIDE SEQUENCE [LARGE SCALE GENOMIC DNA]</scope>
    <source>
        <strain evidence="2">KSF</strain>
    </source>
</reference>
<accession>A0A1C1CXA4</accession>
<name>A0A1C1CXA4_9EURO</name>
<dbReference type="EMBL" id="LGRB01000008">
    <property type="protein sequence ID" value="OCT53081.1"/>
    <property type="molecule type" value="Genomic_DNA"/>
</dbReference>
<protein>
    <submittedName>
        <fullName evidence="1">Uncharacterized protein</fullName>
    </submittedName>
</protein>
<evidence type="ECO:0000313" key="2">
    <source>
        <dbReference type="Proteomes" id="UP000094526"/>
    </source>
</evidence>